<protein>
    <recommendedName>
        <fullName evidence="6">Porphobilinogen deaminase</fullName>
        <shortName evidence="6">PBG</shortName>
        <ecNumber evidence="6">2.5.1.61</ecNumber>
    </recommendedName>
    <alternativeName>
        <fullName evidence="6">Hydroxymethylbilane synthase</fullName>
        <shortName evidence="6">HMBS</shortName>
    </alternativeName>
    <alternativeName>
        <fullName evidence="6">Pre-uroporphyrinogen synthase</fullName>
    </alternativeName>
</protein>
<dbReference type="PANTHER" id="PTHR11557">
    <property type="entry name" value="PORPHOBILINOGEN DEAMINASE"/>
    <property type="match status" value="1"/>
</dbReference>
<dbReference type="NCBIfam" id="TIGR00212">
    <property type="entry name" value="hemC"/>
    <property type="match status" value="1"/>
</dbReference>
<dbReference type="Gene3D" id="3.30.160.40">
    <property type="entry name" value="Porphobilinogen deaminase, C-terminal domain"/>
    <property type="match status" value="1"/>
</dbReference>
<comment type="miscellaneous">
    <text evidence="6">The porphobilinogen subunits are added to the dipyrromethane group.</text>
</comment>
<proteinExistence type="inferred from homology"/>
<dbReference type="Pfam" id="PF03900">
    <property type="entry name" value="Porphobil_deamC"/>
    <property type="match status" value="1"/>
</dbReference>
<evidence type="ECO:0000313" key="11">
    <source>
        <dbReference type="Proteomes" id="UP000812013"/>
    </source>
</evidence>
<accession>A0ABS6Z7G3</accession>
<evidence type="ECO:0000256" key="1">
    <source>
        <dbReference type="ARBA" id="ARBA00002869"/>
    </source>
</evidence>
<dbReference type="InterPro" id="IPR036803">
    <property type="entry name" value="Porphobilinogen_deaminase_C_sf"/>
</dbReference>
<dbReference type="PRINTS" id="PR00151">
    <property type="entry name" value="PORPHBDMNASE"/>
</dbReference>
<comment type="function">
    <text evidence="1 6">Tetrapolymerization of the monopyrrole PBG into the hydroxymethylbilane pre-uroporphyrinogen in several discrete steps.</text>
</comment>
<evidence type="ECO:0000256" key="2">
    <source>
        <dbReference type="ARBA" id="ARBA00005638"/>
    </source>
</evidence>
<evidence type="ECO:0000259" key="9">
    <source>
        <dbReference type="Pfam" id="PF03900"/>
    </source>
</evidence>
<evidence type="ECO:0000256" key="7">
    <source>
        <dbReference type="SAM" id="MobiDB-lite"/>
    </source>
</evidence>
<comment type="catalytic activity">
    <reaction evidence="5 6">
        <text>4 porphobilinogen + H2O = hydroxymethylbilane + 4 NH4(+)</text>
        <dbReference type="Rhea" id="RHEA:13185"/>
        <dbReference type="ChEBI" id="CHEBI:15377"/>
        <dbReference type="ChEBI" id="CHEBI:28938"/>
        <dbReference type="ChEBI" id="CHEBI:57845"/>
        <dbReference type="ChEBI" id="CHEBI:58126"/>
        <dbReference type="EC" id="2.5.1.61"/>
    </reaction>
</comment>
<dbReference type="InterPro" id="IPR022418">
    <property type="entry name" value="Porphobilinogen_deaminase_C"/>
</dbReference>
<dbReference type="SUPFAM" id="SSF54782">
    <property type="entry name" value="Porphobilinogen deaminase (hydroxymethylbilane synthase), C-terminal domain"/>
    <property type="match status" value="1"/>
</dbReference>
<keyword evidence="11" id="KW-1185">Reference proteome</keyword>
<feature type="region of interest" description="Disordered" evidence="7">
    <location>
        <begin position="1"/>
        <end position="21"/>
    </location>
</feature>
<dbReference type="Gene3D" id="3.40.190.10">
    <property type="entry name" value="Periplasmic binding protein-like II"/>
    <property type="match status" value="2"/>
</dbReference>
<comment type="cofactor">
    <cofactor evidence="6">
        <name>dipyrromethane</name>
        <dbReference type="ChEBI" id="CHEBI:60342"/>
    </cofactor>
    <text evidence="6">Binds 1 dipyrromethane group covalently.</text>
</comment>
<evidence type="ECO:0000256" key="4">
    <source>
        <dbReference type="ARBA" id="ARBA00023244"/>
    </source>
</evidence>
<evidence type="ECO:0000256" key="3">
    <source>
        <dbReference type="ARBA" id="ARBA00022679"/>
    </source>
</evidence>
<dbReference type="Proteomes" id="UP000812013">
    <property type="component" value="Unassembled WGS sequence"/>
</dbReference>
<gene>
    <name evidence="6 10" type="primary">hemC</name>
    <name evidence="10" type="ORF">GPJ59_17790</name>
</gene>
<dbReference type="InterPro" id="IPR022419">
    <property type="entry name" value="Porphobilin_deaminase_cofac_BS"/>
</dbReference>
<dbReference type="PIRSF" id="PIRSF001438">
    <property type="entry name" value="4pyrrol_synth_OHMeBilane_synth"/>
    <property type="match status" value="1"/>
</dbReference>
<dbReference type="InterPro" id="IPR022417">
    <property type="entry name" value="Porphobilin_deaminase_N"/>
</dbReference>
<evidence type="ECO:0000313" key="10">
    <source>
        <dbReference type="EMBL" id="MBW5483687.1"/>
    </source>
</evidence>
<comment type="caution">
    <text evidence="10">The sequence shown here is derived from an EMBL/GenBank/DDBJ whole genome shotgun (WGS) entry which is preliminary data.</text>
</comment>
<dbReference type="PROSITE" id="PS00533">
    <property type="entry name" value="PORPHOBILINOGEN_DEAM"/>
    <property type="match status" value="1"/>
</dbReference>
<keyword evidence="3 6" id="KW-0808">Transferase</keyword>
<feature type="domain" description="Porphobilinogen deaminase C-terminal" evidence="9">
    <location>
        <begin position="274"/>
        <end position="343"/>
    </location>
</feature>
<evidence type="ECO:0000259" key="8">
    <source>
        <dbReference type="Pfam" id="PF01379"/>
    </source>
</evidence>
<organism evidence="10 11">
    <name type="scientific">Streptomyces bambusae</name>
    <dbReference type="NCBI Taxonomy" id="1550616"/>
    <lineage>
        <taxon>Bacteria</taxon>
        <taxon>Bacillati</taxon>
        <taxon>Actinomycetota</taxon>
        <taxon>Actinomycetes</taxon>
        <taxon>Kitasatosporales</taxon>
        <taxon>Streptomycetaceae</taxon>
        <taxon>Streptomyces</taxon>
    </lineage>
</organism>
<keyword evidence="4 6" id="KW-0627">Porphyrin biosynthesis</keyword>
<feature type="modified residue" description="S-(dipyrrolylmethanemethyl)cysteine" evidence="6">
    <location>
        <position position="289"/>
    </location>
</feature>
<reference evidence="10 11" key="1">
    <citation type="submission" date="2019-12" db="EMBL/GenBank/DDBJ databases">
        <title>Genome sequence of Streptomyces bambusae.</title>
        <authorList>
            <person name="Bansal K."/>
            <person name="Choksket S."/>
            <person name="Korpole S."/>
            <person name="Patil P.B."/>
        </authorList>
    </citation>
    <scope>NUCLEOTIDE SEQUENCE [LARGE SCALE GENOMIC DNA]</scope>
    <source>
        <strain evidence="10 11">SK60</strain>
    </source>
</reference>
<evidence type="ECO:0000256" key="5">
    <source>
        <dbReference type="ARBA" id="ARBA00048169"/>
    </source>
</evidence>
<dbReference type="HAMAP" id="MF_00260">
    <property type="entry name" value="Porphobil_deam"/>
    <property type="match status" value="1"/>
</dbReference>
<dbReference type="GO" id="GO:0004418">
    <property type="term" value="F:hydroxymethylbilane synthase activity"/>
    <property type="evidence" value="ECO:0007669"/>
    <property type="project" value="UniProtKB-EC"/>
</dbReference>
<dbReference type="Pfam" id="PF01379">
    <property type="entry name" value="Porphobil_deam"/>
    <property type="match status" value="1"/>
</dbReference>
<dbReference type="EC" id="2.5.1.61" evidence="6"/>
<sequence>MAGRSPAAGGPLPRSASRSPQLPCHAHAVGFRAGGRRPPLRVYRAPVPADLIRIVSRDSPMALAQVERVRAELAALHPGIETTVLPVKTTGDKWMGDLSAVEGKGAFTKEVDAAILAGEADLAVHCVKDVPADRPLPAGTTFAAFLERDDIRDALVHPEGLTLDQLPPGTRIGTSSVRRIAQLAAAYPHLTCVPIRGNANSRLAKLQAGDADALLLAVAGLRRIGRADAISEIISADILMPPIGAGTLALQCREDDTELIDTVSALGHPDSHRETLAERMLLHVLQGHCNSPIAGYARAERSGDLSLRASVFTPDGKVVLGAHEWAGRLDPATLGTSVAVALLRQGAREVIDSIPH</sequence>
<comment type="similarity">
    <text evidence="2 6">Belongs to the HMBS family.</text>
</comment>
<comment type="subunit">
    <text evidence="6">Monomer.</text>
</comment>
<dbReference type="SUPFAM" id="SSF53850">
    <property type="entry name" value="Periplasmic binding protein-like II"/>
    <property type="match status" value="1"/>
</dbReference>
<dbReference type="PANTHER" id="PTHR11557:SF0">
    <property type="entry name" value="PORPHOBILINOGEN DEAMINASE"/>
    <property type="match status" value="1"/>
</dbReference>
<name>A0ABS6Z7G3_9ACTN</name>
<feature type="domain" description="Porphobilinogen deaminase N-terminal" evidence="8">
    <location>
        <begin position="52"/>
        <end position="260"/>
    </location>
</feature>
<evidence type="ECO:0000256" key="6">
    <source>
        <dbReference type="HAMAP-Rule" id="MF_00260"/>
    </source>
</evidence>
<dbReference type="EMBL" id="WTFF01000117">
    <property type="protein sequence ID" value="MBW5483687.1"/>
    <property type="molecule type" value="Genomic_DNA"/>
</dbReference>
<dbReference type="InterPro" id="IPR000860">
    <property type="entry name" value="HemC"/>
</dbReference>